<keyword evidence="3" id="KW-1185">Reference proteome</keyword>
<name>A0A482XIL1_LAOST</name>
<proteinExistence type="predicted"/>
<evidence type="ECO:0008006" key="4">
    <source>
        <dbReference type="Google" id="ProtNLM"/>
    </source>
</evidence>
<dbReference type="AlphaFoldDB" id="A0A482XIL1"/>
<evidence type="ECO:0000256" key="1">
    <source>
        <dbReference type="SAM" id="SignalP"/>
    </source>
</evidence>
<dbReference type="SMR" id="A0A482XIL1"/>
<accession>A0A482XIL1</accession>
<gene>
    <name evidence="2" type="ORF">LSTR_LSTR010614</name>
</gene>
<sequence>MYNRCSMASRQIFKICILSILILVTLSEEQDCPTFSNSKSVDVTKLTGTWYVVRGIEHKAVKQSVTNKAAKACPKLKIEMEAPSEVKVSWFRKNTTTEQINYFRINQDKSNLLVKQAKEGNKQSIERIQLLKLDDNYITITMCDLGSRVASAVLSRNPLFEDAQVTSATNLLTQQGLSIPNIYNRCTVS</sequence>
<reference evidence="2 3" key="1">
    <citation type="journal article" date="2017" name="Gigascience">
        <title>Genome sequence of the small brown planthopper, Laodelphax striatellus.</title>
        <authorList>
            <person name="Zhu J."/>
            <person name="Jiang F."/>
            <person name="Wang X."/>
            <person name="Yang P."/>
            <person name="Bao Y."/>
            <person name="Zhao W."/>
            <person name="Wang W."/>
            <person name="Lu H."/>
            <person name="Wang Q."/>
            <person name="Cui N."/>
            <person name="Li J."/>
            <person name="Chen X."/>
            <person name="Luo L."/>
            <person name="Yu J."/>
            <person name="Kang L."/>
            <person name="Cui F."/>
        </authorList>
    </citation>
    <scope>NUCLEOTIDE SEQUENCE [LARGE SCALE GENOMIC DNA]</scope>
    <source>
        <strain evidence="2">Lst14</strain>
    </source>
</reference>
<feature type="signal peptide" evidence="1">
    <location>
        <begin position="1"/>
        <end position="27"/>
    </location>
</feature>
<keyword evidence="1" id="KW-0732">Signal</keyword>
<dbReference type="SUPFAM" id="SSF50814">
    <property type="entry name" value="Lipocalins"/>
    <property type="match status" value="1"/>
</dbReference>
<feature type="chain" id="PRO_5019759026" description="Lipocalin/cytosolic fatty-acid binding domain-containing protein" evidence="1">
    <location>
        <begin position="28"/>
        <end position="189"/>
    </location>
</feature>
<protein>
    <recommendedName>
        <fullName evidence="4">Lipocalin/cytosolic fatty-acid binding domain-containing protein</fullName>
    </recommendedName>
</protein>
<evidence type="ECO:0000313" key="2">
    <source>
        <dbReference type="EMBL" id="RZF45663.1"/>
    </source>
</evidence>
<comment type="caution">
    <text evidence="2">The sequence shown here is derived from an EMBL/GenBank/DDBJ whole genome shotgun (WGS) entry which is preliminary data.</text>
</comment>
<dbReference type="OrthoDB" id="6620467at2759"/>
<dbReference type="InParanoid" id="A0A482XIL1"/>
<dbReference type="Gene3D" id="2.40.128.20">
    <property type="match status" value="1"/>
</dbReference>
<dbReference type="InterPro" id="IPR012674">
    <property type="entry name" value="Calycin"/>
</dbReference>
<dbReference type="Proteomes" id="UP000291343">
    <property type="component" value="Unassembled WGS sequence"/>
</dbReference>
<evidence type="ECO:0000313" key="3">
    <source>
        <dbReference type="Proteomes" id="UP000291343"/>
    </source>
</evidence>
<organism evidence="2 3">
    <name type="scientific">Laodelphax striatellus</name>
    <name type="common">Small brown planthopper</name>
    <name type="synonym">Delphax striatella</name>
    <dbReference type="NCBI Taxonomy" id="195883"/>
    <lineage>
        <taxon>Eukaryota</taxon>
        <taxon>Metazoa</taxon>
        <taxon>Ecdysozoa</taxon>
        <taxon>Arthropoda</taxon>
        <taxon>Hexapoda</taxon>
        <taxon>Insecta</taxon>
        <taxon>Pterygota</taxon>
        <taxon>Neoptera</taxon>
        <taxon>Paraneoptera</taxon>
        <taxon>Hemiptera</taxon>
        <taxon>Auchenorrhyncha</taxon>
        <taxon>Fulgoroidea</taxon>
        <taxon>Delphacidae</taxon>
        <taxon>Criomorphinae</taxon>
        <taxon>Laodelphax</taxon>
    </lineage>
</organism>
<dbReference type="EMBL" id="QKKF02008541">
    <property type="protein sequence ID" value="RZF45663.1"/>
    <property type="molecule type" value="Genomic_DNA"/>
</dbReference>